<dbReference type="STRING" id="568069.A0A1J1HMD8"/>
<evidence type="ECO:0000313" key="14">
    <source>
        <dbReference type="Proteomes" id="UP000183832"/>
    </source>
</evidence>
<dbReference type="PANTHER" id="PTHR21137:SF37">
    <property type="entry name" value="ODORANT RECEPTOR 46A, ISOFORM B-RELATED"/>
    <property type="match status" value="1"/>
</dbReference>
<dbReference type="Pfam" id="PF02949">
    <property type="entry name" value="7tm_6"/>
    <property type="match status" value="1"/>
</dbReference>
<comment type="subunit">
    <text evidence="11">Interacts with Orco. Complexes exist early in the endomembrane system in olfactory sensory neurons (OSNs), coupling these complexes to the conserved ciliary trafficking pathway.</text>
</comment>
<feature type="transmembrane region" description="Helical" evidence="12">
    <location>
        <begin position="32"/>
        <end position="52"/>
    </location>
</feature>
<evidence type="ECO:0000256" key="1">
    <source>
        <dbReference type="ARBA" id="ARBA00004141"/>
    </source>
</evidence>
<feature type="transmembrane region" description="Helical" evidence="12">
    <location>
        <begin position="169"/>
        <end position="192"/>
    </location>
</feature>
<keyword evidence="2" id="KW-0716">Sensory transduction</keyword>
<evidence type="ECO:0000256" key="12">
    <source>
        <dbReference type="SAM" id="Phobius"/>
    </source>
</evidence>
<dbReference type="GO" id="GO:0005886">
    <property type="term" value="C:plasma membrane"/>
    <property type="evidence" value="ECO:0007669"/>
    <property type="project" value="TreeGrafter"/>
</dbReference>
<evidence type="ECO:0000256" key="3">
    <source>
        <dbReference type="ARBA" id="ARBA00022692"/>
    </source>
</evidence>
<evidence type="ECO:0000256" key="9">
    <source>
        <dbReference type="ARBA" id="ARBA00037764"/>
    </source>
</evidence>
<evidence type="ECO:0000256" key="6">
    <source>
        <dbReference type="ARBA" id="ARBA00023136"/>
    </source>
</evidence>
<proteinExistence type="inferred from homology"/>
<comment type="function">
    <text evidence="9">Odorant receptor which mediates acceptance or avoidance behavior, depending on its substrates. The odorant receptor repertoire encodes a large collection of odor stimuli that vary widely in identity, intensity, and duration. May form a complex with Orco to form odorant-sensing units, providing sensitive and prolonged odorant signaling and calcium permeability.</text>
</comment>
<keyword evidence="5 12" id="KW-1133">Transmembrane helix</keyword>
<evidence type="ECO:0000256" key="2">
    <source>
        <dbReference type="ARBA" id="ARBA00022606"/>
    </source>
</evidence>
<keyword evidence="3 12" id="KW-0812">Transmembrane</keyword>
<keyword evidence="8" id="KW-0807">Transducer</keyword>
<organism evidence="13 14">
    <name type="scientific">Clunio marinus</name>
    <dbReference type="NCBI Taxonomy" id="568069"/>
    <lineage>
        <taxon>Eukaryota</taxon>
        <taxon>Metazoa</taxon>
        <taxon>Ecdysozoa</taxon>
        <taxon>Arthropoda</taxon>
        <taxon>Hexapoda</taxon>
        <taxon>Insecta</taxon>
        <taxon>Pterygota</taxon>
        <taxon>Neoptera</taxon>
        <taxon>Endopterygota</taxon>
        <taxon>Diptera</taxon>
        <taxon>Nematocera</taxon>
        <taxon>Chironomoidea</taxon>
        <taxon>Chironomidae</taxon>
        <taxon>Clunio</taxon>
    </lineage>
</organism>
<dbReference type="EMBL" id="CVRI01000009">
    <property type="protein sequence ID" value="CRK88698.1"/>
    <property type="molecule type" value="Genomic_DNA"/>
</dbReference>
<comment type="subcellular location">
    <subcellularLocation>
        <location evidence="1">Membrane</location>
        <topology evidence="1">Multi-pass membrane protein</topology>
    </subcellularLocation>
</comment>
<keyword evidence="14" id="KW-1185">Reference proteome</keyword>
<dbReference type="Proteomes" id="UP000183832">
    <property type="component" value="Unassembled WGS sequence"/>
</dbReference>
<dbReference type="GO" id="GO:0007165">
    <property type="term" value="P:signal transduction"/>
    <property type="evidence" value="ECO:0007669"/>
    <property type="project" value="UniProtKB-KW"/>
</dbReference>
<dbReference type="OrthoDB" id="7791689at2759"/>
<evidence type="ECO:0000256" key="8">
    <source>
        <dbReference type="ARBA" id="ARBA00023224"/>
    </source>
</evidence>
<gene>
    <name evidence="13" type="primary">putative Odorant receptor 94a</name>
    <name evidence="13" type="ORF">CLUMA_CG002438</name>
</gene>
<evidence type="ECO:0000256" key="10">
    <source>
        <dbReference type="ARBA" id="ARBA00037946"/>
    </source>
</evidence>
<accession>A0A1J1HMD8</accession>
<keyword evidence="6 12" id="KW-0472">Membrane</keyword>
<reference evidence="13 14" key="1">
    <citation type="submission" date="2015-04" db="EMBL/GenBank/DDBJ databases">
        <authorList>
            <person name="Syromyatnikov M.Y."/>
            <person name="Popov V.N."/>
        </authorList>
    </citation>
    <scope>NUCLEOTIDE SEQUENCE [LARGE SCALE GENOMIC DNA]</scope>
</reference>
<name>A0A1J1HMD8_9DIPT</name>
<keyword evidence="7" id="KW-0675">Receptor</keyword>
<dbReference type="GO" id="GO:0005549">
    <property type="term" value="F:odorant binding"/>
    <property type="evidence" value="ECO:0007669"/>
    <property type="project" value="InterPro"/>
</dbReference>
<evidence type="ECO:0000256" key="4">
    <source>
        <dbReference type="ARBA" id="ARBA00022725"/>
    </source>
</evidence>
<dbReference type="InterPro" id="IPR004117">
    <property type="entry name" value="7tm6_olfct_rcpt"/>
</dbReference>
<dbReference type="AlphaFoldDB" id="A0A1J1HMD8"/>
<evidence type="ECO:0000256" key="5">
    <source>
        <dbReference type="ARBA" id="ARBA00022989"/>
    </source>
</evidence>
<evidence type="ECO:0000256" key="11">
    <source>
        <dbReference type="ARBA" id="ARBA00038679"/>
    </source>
</evidence>
<protein>
    <submittedName>
        <fullName evidence="13">CLUMA_CG002438, isoform A</fullName>
    </submittedName>
</protein>
<keyword evidence="4" id="KW-0552">Olfaction</keyword>
<sequence length="300" mass="34504">MADLKEIIALLDSNVSDLRILKEKARQVTKLFWFYWILCMIVAFCGCVIPWINYFQNPEPPYMVPVPTWSPFNHEQNIFGFVIVTIYETLAAAVYCGEHIAGDILPVYFFNVSSGLLQELNKRVTNIGKKRQRSMKSKKVKQDENFLELLKCIEIHSKVKSLLHEIENIFSIMVLIPFVVGGIIMCTTGFTLSKISMMEEPSSFIFMFTYLITTIMVIFLPCYFGNEVLLASQEFSTSLFHSDWIEENKNFKTAMKMVLENTKKPIEITVAQGVFPVNLLTFLRIINSAYSFYAVLQSIN</sequence>
<evidence type="ECO:0000313" key="13">
    <source>
        <dbReference type="EMBL" id="CRK88698.1"/>
    </source>
</evidence>
<evidence type="ECO:0000256" key="7">
    <source>
        <dbReference type="ARBA" id="ARBA00023170"/>
    </source>
</evidence>
<feature type="transmembrane region" description="Helical" evidence="12">
    <location>
        <begin position="204"/>
        <end position="226"/>
    </location>
</feature>
<dbReference type="GO" id="GO:0004984">
    <property type="term" value="F:olfactory receptor activity"/>
    <property type="evidence" value="ECO:0007669"/>
    <property type="project" value="InterPro"/>
</dbReference>
<dbReference type="PANTHER" id="PTHR21137">
    <property type="entry name" value="ODORANT RECEPTOR"/>
    <property type="match status" value="1"/>
</dbReference>
<comment type="similarity">
    <text evidence="10">Belongs to the insect chemoreceptor superfamily. Heteromeric odorant receptor channel (TC 1.A.69) family. Or2a subfamily.</text>
</comment>